<feature type="region of interest" description="Disordered" evidence="1">
    <location>
        <begin position="16"/>
        <end position="99"/>
    </location>
</feature>
<gene>
    <name evidence="3" type="primary">LOC118899192</name>
</gene>
<proteinExistence type="predicted"/>
<dbReference type="AlphaFoldDB" id="A0A8B8Y3F1"/>
<evidence type="ECO:0000313" key="3">
    <source>
        <dbReference type="RefSeq" id="XP_036716394.1"/>
    </source>
</evidence>
<feature type="region of interest" description="Disordered" evidence="1">
    <location>
        <begin position="235"/>
        <end position="285"/>
    </location>
</feature>
<feature type="compositionally biased region" description="Pro residues" evidence="1">
    <location>
        <begin position="257"/>
        <end position="267"/>
    </location>
</feature>
<feature type="compositionally biased region" description="Basic and acidic residues" evidence="1">
    <location>
        <begin position="58"/>
        <end position="69"/>
    </location>
</feature>
<dbReference type="RefSeq" id="XP_036716394.1">
    <property type="nucleotide sequence ID" value="XM_036860499.1"/>
</dbReference>
<feature type="compositionally biased region" description="Basic and acidic residues" evidence="1">
    <location>
        <begin position="235"/>
        <end position="253"/>
    </location>
</feature>
<protein>
    <submittedName>
        <fullName evidence="3">Uncharacterized protein LOC118899192</fullName>
    </submittedName>
</protein>
<accession>A0A8B8Y3F1</accession>
<dbReference type="KEGG" id="bmus:118899192"/>
<reference evidence="3" key="1">
    <citation type="submission" date="2025-08" db="UniProtKB">
        <authorList>
            <consortium name="RefSeq"/>
        </authorList>
    </citation>
    <scope>IDENTIFICATION</scope>
    <source>
        <tissue evidence="3">Epidermis and Blubber</tissue>
    </source>
</reference>
<organism evidence="2 3">
    <name type="scientific">Balaenoptera musculus</name>
    <name type="common">Blue whale</name>
    <dbReference type="NCBI Taxonomy" id="9771"/>
    <lineage>
        <taxon>Eukaryota</taxon>
        <taxon>Metazoa</taxon>
        <taxon>Chordata</taxon>
        <taxon>Craniata</taxon>
        <taxon>Vertebrata</taxon>
        <taxon>Euteleostomi</taxon>
        <taxon>Mammalia</taxon>
        <taxon>Eutheria</taxon>
        <taxon>Laurasiatheria</taxon>
        <taxon>Artiodactyla</taxon>
        <taxon>Whippomorpha</taxon>
        <taxon>Cetacea</taxon>
        <taxon>Mysticeti</taxon>
        <taxon>Balaenopteridae</taxon>
        <taxon>Balaenoptera</taxon>
    </lineage>
</organism>
<keyword evidence="2" id="KW-1185">Reference proteome</keyword>
<dbReference type="GeneID" id="118899192"/>
<evidence type="ECO:0000256" key="1">
    <source>
        <dbReference type="SAM" id="MobiDB-lite"/>
    </source>
</evidence>
<evidence type="ECO:0000313" key="2">
    <source>
        <dbReference type="Proteomes" id="UP000694857"/>
    </source>
</evidence>
<dbReference type="Proteomes" id="UP000694857">
    <property type="component" value="Chromosome 8"/>
</dbReference>
<name>A0A8B8Y3F1_BALMU</name>
<sequence length="285" mass="29938">MTLGCCCGSGRGLWSPGEPTGAVPLHGHSNANPDGGRVGPVSGVSLGRRGTAKASGSQKERGVERERGLGIRASGGQLAGSDCSRGGPVPGSAPSQVVEGRDNPKVLLHGLQETSQEPWCPPGVPTQVPTPLIPGNRPRVRLGQWAGGCPGEVQPHCGRTGRRVQGGLQDSCSSSARTVLWPSQGHGTIHWEAGRMPGGKERVAGTREVAAWTPTRSTWGRGRGPEVLVRNAELKSYHQPEDLGKGQKERGDSSPHVLPPSQNPPLWNPSWLSIGHATRKDPESE</sequence>